<proteinExistence type="predicted"/>
<name>A0A7S3FVT7_9SPIT</name>
<reference evidence="2" key="1">
    <citation type="submission" date="2021-01" db="EMBL/GenBank/DDBJ databases">
        <authorList>
            <person name="Corre E."/>
            <person name="Pelletier E."/>
            <person name="Niang G."/>
            <person name="Scheremetjew M."/>
            <person name="Finn R."/>
            <person name="Kale V."/>
            <person name="Holt S."/>
            <person name="Cochrane G."/>
            <person name="Meng A."/>
            <person name="Brown T."/>
            <person name="Cohen L."/>
        </authorList>
    </citation>
    <scope>NUCLEOTIDE SEQUENCE</scope>
    <source>
        <strain evidence="2">Ras09</strain>
    </source>
</reference>
<keyword evidence="1" id="KW-1133">Transmembrane helix</keyword>
<evidence type="ECO:0000256" key="1">
    <source>
        <dbReference type="SAM" id="Phobius"/>
    </source>
</evidence>
<keyword evidence="1" id="KW-0812">Transmembrane</keyword>
<sequence>MTNQEIQQELLKKRQNQMSRMMKIRKYQFLAMIMLGFSYVFIYRPYVHPKSLMNSVQYHYALKIIQDSKMAKRELGDAMTVMTCNGKHCPLFSKGNFYLMIFGPENKAKFDVDFRYEASKKAYIITKINMITRSRLLRLYP</sequence>
<protein>
    <submittedName>
        <fullName evidence="2">Uncharacterized protein</fullName>
    </submittedName>
</protein>
<dbReference type="AlphaFoldDB" id="A0A7S3FVT7"/>
<dbReference type="EMBL" id="HBIA01010650">
    <property type="protein sequence ID" value="CAE0233657.1"/>
    <property type="molecule type" value="Transcribed_RNA"/>
</dbReference>
<feature type="transmembrane region" description="Helical" evidence="1">
    <location>
        <begin position="27"/>
        <end position="46"/>
    </location>
</feature>
<organism evidence="2">
    <name type="scientific">Strombidium rassoulzadegani</name>
    <dbReference type="NCBI Taxonomy" id="1082188"/>
    <lineage>
        <taxon>Eukaryota</taxon>
        <taxon>Sar</taxon>
        <taxon>Alveolata</taxon>
        <taxon>Ciliophora</taxon>
        <taxon>Intramacronucleata</taxon>
        <taxon>Spirotrichea</taxon>
        <taxon>Oligotrichia</taxon>
        <taxon>Strombidiidae</taxon>
        <taxon>Strombidium</taxon>
    </lineage>
</organism>
<evidence type="ECO:0000313" key="2">
    <source>
        <dbReference type="EMBL" id="CAE0233657.1"/>
    </source>
</evidence>
<keyword evidence="1" id="KW-0472">Membrane</keyword>
<accession>A0A7S3FVT7</accession>
<gene>
    <name evidence="2" type="ORF">SRAS04492_LOCUS5458</name>
</gene>